<evidence type="ECO:0000256" key="1">
    <source>
        <dbReference type="SAM" id="MobiDB-lite"/>
    </source>
</evidence>
<dbReference type="Gramene" id="ERN00621">
    <property type="protein sequence ID" value="ERN00621"/>
    <property type="gene ID" value="AMTR_s00091p00125850"/>
</dbReference>
<gene>
    <name evidence="2" type="ORF">AMTR_s00091p00125850</name>
</gene>
<dbReference type="EMBL" id="KI394855">
    <property type="protein sequence ID" value="ERN00621.1"/>
    <property type="molecule type" value="Genomic_DNA"/>
</dbReference>
<organism evidence="2 3">
    <name type="scientific">Amborella trichopoda</name>
    <dbReference type="NCBI Taxonomy" id="13333"/>
    <lineage>
        <taxon>Eukaryota</taxon>
        <taxon>Viridiplantae</taxon>
        <taxon>Streptophyta</taxon>
        <taxon>Embryophyta</taxon>
        <taxon>Tracheophyta</taxon>
        <taxon>Spermatophyta</taxon>
        <taxon>Magnoliopsida</taxon>
        <taxon>Amborellales</taxon>
        <taxon>Amborellaceae</taxon>
        <taxon>Amborella</taxon>
    </lineage>
</organism>
<sequence length="116" mass="13986">MEKASTGDMKRSKAQSDPNHMNQGLQRQVDQMAQELQVWCQVRHDQPVRELDVESGEDSQSDENLFHNQEKQEFYLNTKDLEPMENPYEEREKKWRKRRHNEGRLGMQCIRRILRT</sequence>
<proteinExistence type="predicted"/>
<dbReference type="AlphaFoldDB" id="W1NZ82"/>
<keyword evidence="3" id="KW-1185">Reference proteome</keyword>
<accession>W1NZ82</accession>
<dbReference type="Proteomes" id="UP000017836">
    <property type="component" value="Unassembled WGS sequence"/>
</dbReference>
<evidence type="ECO:0000313" key="2">
    <source>
        <dbReference type="EMBL" id="ERN00621.1"/>
    </source>
</evidence>
<dbReference type="HOGENOM" id="CLU_2100177_0_0_1"/>
<protein>
    <submittedName>
        <fullName evidence="2">Uncharacterized protein</fullName>
    </submittedName>
</protein>
<name>W1NZ82_AMBTC</name>
<reference evidence="3" key="1">
    <citation type="journal article" date="2013" name="Science">
        <title>The Amborella genome and the evolution of flowering plants.</title>
        <authorList>
            <consortium name="Amborella Genome Project"/>
        </authorList>
    </citation>
    <scope>NUCLEOTIDE SEQUENCE [LARGE SCALE GENOMIC DNA]</scope>
</reference>
<evidence type="ECO:0000313" key="3">
    <source>
        <dbReference type="Proteomes" id="UP000017836"/>
    </source>
</evidence>
<feature type="region of interest" description="Disordered" evidence="1">
    <location>
        <begin position="1"/>
        <end position="29"/>
    </location>
</feature>
<feature type="region of interest" description="Disordered" evidence="1">
    <location>
        <begin position="50"/>
        <end position="71"/>
    </location>
</feature>
<feature type="compositionally biased region" description="Basic and acidic residues" evidence="1">
    <location>
        <begin position="1"/>
        <end position="11"/>
    </location>
</feature>
<feature type="compositionally biased region" description="Polar residues" evidence="1">
    <location>
        <begin position="15"/>
        <end position="29"/>
    </location>
</feature>